<dbReference type="PANTHER" id="PTHR43520">
    <property type="entry name" value="ATP7, ISOFORM B"/>
    <property type="match status" value="1"/>
</dbReference>
<keyword evidence="6" id="KW-0597">Phosphoprotein</keyword>
<protein>
    <recommendedName>
        <fullName evidence="17">Copper-transporting ATPase</fullName>
        <ecNumber evidence="16">7.2.2.9</ecNumber>
    </recommendedName>
</protein>
<dbReference type="Pfam" id="PF00122">
    <property type="entry name" value="E1-E2_ATPase"/>
    <property type="match status" value="1"/>
</dbReference>
<dbReference type="InterPro" id="IPR006121">
    <property type="entry name" value="HMA_dom"/>
</dbReference>
<comment type="similarity">
    <text evidence="3 19">Belongs to the cation transport ATPase (P-type) (TC 3.A.3) family. Type IB subfamily.</text>
</comment>
<evidence type="ECO:0000256" key="15">
    <source>
        <dbReference type="ARBA" id="ARBA00037143"/>
    </source>
</evidence>
<evidence type="ECO:0000256" key="12">
    <source>
        <dbReference type="ARBA" id="ARBA00022989"/>
    </source>
</evidence>
<feature type="transmembrane region" description="Helical" evidence="19">
    <location>
        <begin position="126"/>
        <end position="142"/>
    </location>
</feature>
<keyword evidence="7 19" id="KW-0812">Transmembrane</keyword>
<comment type="catalytic activity">
    <reaction evidence="18">
        <text>Cu(2+)(in) + ATP + H2O = Cu(2+)(out) + ADP + phosphate + H(+)</text>
        <dbReference type="Rhea" id="RHEA:10376"/>
        <dbReference type="ChEBI" id="CHEBI:15377"/>
        <dbReference type="ChEBI" id="CHEBI:15378"/>
        <dbReference type="ChEBI" id="CHEBI:29036"/>
        <dbReference type="ChEBI" id="CHEBI:30616"/>
        <dbReference type="ChEBI" id="CHEBI:43474"/>
        <dbReference type="ChEBI" id="CHEBI:456216"/>
        <dbReference type="EC" id="7.2.2.9"/>
    </reaction>
</comment>
<evidence type="ECO:0000256" key="16">
    <source>
        <dbReference type="ARBA" id="ARBA00038904"/>
    </source>
</evidence>
<dbReference type="GO" id="GO:0012505">
    <property type="term" value="C:endomembrane system"/>
    <property type="evidence" value="ECO:0007669"/>
    <property type="project" value="UniProtKB-SubCell"/>
</dbReference>
<keyword evidence="10 19" id="KW-0067">ATP-binding</keyword>
<evidence type="ECO:0000313" key="21">
    <source>
        <dbReference type="EMBL" id="RDU74216.1"/>
    </source>
</evidence>
<sequence length="735" mass="81730">MTELVFHIRGMSCVACSSGIERALKRKNGVVKIEVNLISSSAQIIFDETLITQEEIFGLIEKLGYQIDFKTKQNENNFFEILENKILTPKIRISLAAVCSILVLYMGMFGMLYPNYLPNFLLDMKINASLQCFLTLIVMHIGRKFYFSGFKALIHKMPNMDSLVAIGSGVSFIYSFVIYIQILLAKSCTHHQELYFESVCLILTFVLLGKMIEKYSKDKALEALDGLSVFYKNKVLKFIDGDFKEVGIKELLVGDRVRVLPGEFVPVDGEIIDGCSSIDESMLTGESIPVVKKKGDIVFGGSVNVEQMFEMIVQKEYAKSTMTQIVNLVHTAQNTKAPIAKFADTISGFFVPSVIILALIAGSFWWFYQGDIVFAMKIFVSILVVSCPCALGLATPMAILVGTLRGMQNGILFKNAEALESVNQVNCVIFDKTGTLTQGNISVVDIKSLRDDITKEEILSLAASLEVGSNHPIAKAILKYAKDKKIDLKAANNFCNIVGNGVSADIKGKTYKIKNSNFLKQYDNFEGMGVGLYEVFQDQEQEIGCICLQDLIRKESKQCIAYLRDLKKKTLILSGDRRDCVKKIADDLDIDEFYFGLKPEDKLSFIEKLKAKKNKVMMVGDGLNDAPALALADISLAMGDGSDLSKDKSDIVILNNNILNVANAMRLSREVLINIKQNLFLAFFYNIIAIGFACGFGYAFGIVLDPMIAAFAMSCSSVCVVLNAQRLYFFRFLKE</sequence>
<evidence type="ECO:0000313" key="22">
    <source>
        <dbReference type="Proteomes" id="UP000256695"/>
    </source>
</evidence>
<evidence type="ECO:0000256" key="6">
    <source>
        <dbReference type="ARBA" id="ARBA00022553"/>
    </source>
</evidence>
<evidence type="ECO:0000256" key="5">
    <source>
        <dbReference type="ARBA" id="ARBA00022475"/>
    </source>
</evidence>
<dbReference type="InterPro" id="IPR044492">
    <property type="entry name" value="P_typ_ATPase_HD_dom"/>
</dbReference>
<dbReference type="PROSITE" id="PS50846">
    <property type="entry name" value="HMA_2"/>
    <property type="match status" value="1"/>
</dbReference>
<dbReference type="InterPro" id="IPR017969">
    <property type="entry name" value="Heavy-metal-associated_CS"/>
</dbReference>
<dbReference type="CDD" id="cd00371">
    <property type="entry name" value="HMA"/>
    <property type="match status" value="1"/>
</dbReference>
<dbReference type="SUPFAM" id="SSF55008">
    <property type="entry name" value="HMA, heavy metal-associated domain"/>
    <property type="match status" value="1"/>
</dbReference>
<feature type="transmembrane region" description="Helical" evidence="19">
    <location>
        <begin position="679"/>
        <end position="701"/>
    </location>
</feature>
<keyword evidence="9 19" id="KW-0547">Nucleotide-binding</keyword>
<dbReference type="NCBIfam" id="TIGR01525">
    <property type="entry name" value="ATPase-IB_hvy"/>
    <property type="match status" value="1"/>
</dbReference>
<evidence type="ECO:0000256" key="11">
    <source>
        <dbReference type="ARBA" id="ARBA00022967"/>
    </source>
</evidence>
<dbReference type="InterPro" id="IPR008250">
    <property type="entry name" value="ATPase_P-typ_transduc_dom_A_sf"/>
</dbReference>
<dbReference type="GO" id="GO:0043682">
    <property type="term" value="F:P-type divalent copper transporter activity"/>
    <property type="evidence" value="ECO:0007669"/>
    <property type="project" value="UniProtKB-EC"/>
</dbReference>
<dbReference type="Gene3D" id="3.40.50.1000">
    <property type="entry name" value="HAD superfamily/HAD-like"/>
    <property type="match status" value="1"/>
</dbReference>
<feature type="transmembrane region" description="Helical" evidence="19">
    <location>
        <begin position="163"/>
        <end position="182"/>
    </location>
</feature>
<keyword evidence="12 19" id="KW-1133">Transmembrane helix</keyword>
<accession>A0A3D8JAW9</accession>
<evidence type="ECO:0000256" key="2">
    <source>
        <dbReference type="ARBA" id="ARBA00004236"/>
    </source>
</evidence>
<dbReference type="InterPro" id="IPR023298">
    <property type="entry name" value="ATPase_P-typ_TM_dom_sf"/>
</dbReference>
<keyword evidence="8 19" id="KW-0479">Metal-binding</keyword>
<dbReference type="Gene3D" id="3.30.70.100">
    <property type="match status" value="1"/>
</dbReference>
<dbReference type="GO" id="GO:0005507">
    <property type="term" value="F:copper ion binding"/>
    <property type="evidence" value="ECO:0007669"/>
    <property type="project" value="TreeGrafter"/>
</dbReference>
<dbReference type="Gene3D" id="2.70.150.10">
    <property type="entry name" value="Calcium-transporting ATPase, cytoplasmic transduction domain A"/>
    <property type="match status" value="1"/>
</dbReference>
<dbReference type="CDD" id="cd02094">
    <property type="entry name" value="P-type_ATPase_Cu-like"/>
    <property type="match status" value="1"/>
</dbReference>
<keyword evidence="14 19" id="KW-0472">Membrane</keyword>
<dbReference type="OrthoDB" id="2490525at2"/>
<dbReference type="InterPro" id="IPR018303">
    <property type="entry name" value="ATPase_P-typ_P_site"/>
</dbReference>
<evidence type="ECO:0000256" key="4">
    <source>
        <dbReference type="ARBA" id="ARBA00022448"/>
    </source>
</evidence>
<dbReference type="Gene3D" id="3.40.1110.10">
    <property type="entry name" value="Calcium-transporting ATPase, cytoplasmic domain N"/>
    <property type="match status" value="1"/>
</dbReference>
<dbReference type="EMBL" id="NXLX01000004">
    <property type="protein sequence ID" value="RDU74216.1"/>
    <property type="molecule type" value="Genomic_DNA"/>
</dbReference>
<dbReference type="AlphaFoldDB" id="A0A3D8JAW9"/>
<proteinExistence type="inferred from homology"/>
<dbReference type="InterPro" id="IPR036412">
    <property type="entry name" value="HAD-like_sf"/>
</dbReference>
<dbReference type="SFLD" id="SFLDS00003">
    <property type="entry name" value="Haloacid_Dehalogenase"/>
    <property type="match status" value="1"/>
</dbReference>
<comment type="subcellular location">
    <subcellularLocation>
        <location evidence="2 19">Cell membrane</location>
    </subcellularLocation>
    <subcellularLocation>
        <location evidence="1">Endomembrane system</location>
        <topology evidence="1">Multi-pass membrane protein</topology>
    </subcellularLocation>
</comment>
<dbReference type="SFLD" id="SFLDF00027">
    <property type="entry name" value="p-type_atpase"/>
    <property type="match status" value="1"/>
</dbReference>
<evidence type="ECO:0000256" key="8">
    <source>
        <dbReference type="ARBA" id="ARBA00022723"/>
    </source>
</evidence>
<evidence type="ECO:0000256" key="18">
    <source>
        <dbReference type="ARBA" id="ARBA00047424"/>
    </source>
</evidence>
<dbReference type="PANTHER" id="PTHR43520:SF8">
    <property type="entry name" value="P-TYPE CU(+) TRANSPORTER"/>
    <property type="match status" value="1"/>
</dbReference>
<evidence type="ECO:0000256" key="17">
    <source>
        <dbReference type="ARBA" id="ARBA00040690"/>
    </source>
</evidence>
<dbReference type="GO" id="GO:0055070">
    <property type="term" value="P:copper ion homeostasis"/>
    <property type="evidence" value="ECO:0007669"/>
    <property type="project" value="TreeGrafter"/>
</dbReference>
<dbReference type="InterPro" id="IPR027256">
    <property type="entry name" value="P-typ_ATPase_IB"/>
</dbReference>
<dbReference type="NCBIfam" id="TIGR01494">
    <property type="entry name" value="ATPase_P-type"/>
    <property type="match status" value="1"/>
</dbReference>
<keyword evidence="22" id="KW-1185">Reference proteome</keyword>
<dbReference type="PROSITE" id="PS00154">
    <property type="entry name" value="ATPASE_E1_E2"/>
    <property type="match status" value="1"/>
</dbReference>
<dbReference type="InterPro" id="IPR023299">
    <property type="entry name" value="ATPase_P-typ_cyto_dom_N"/>
</dbReference>
<dbReference type="PRINTS" id="PR00119">
    <property type="entry name" value="CATATPASE"/>
</dbReference>
<evidence type="ECO:0000256" key="9">
    <source>
        <dbReference type="ARBA" id="ARBA00022741"/>
    </source>
</evidence>
<keyword evidence="4" id="KW-0813">Transport</keyword>
<keyword evidence="13" id="KW-0406">Ion transport</keyword>
<dbReference type="Pfam" id="PF00403">
    <property type="entry name" value="HMA"/>
    <property type="match status" value="1"/>
</dbReference>
<dbReference type="SFLD" id="SFLDG00002">
    <property type="entry name" value="C1.7:_P-type_atpase_like"/>
    <property type="match status" value="1"/>
</dbReference>
<dbReference type="SUPFAM" id="SSF56784">
    <property type="entry name" value="HAD-like"/>
    <property type="match status" value="1"/>
</dbReference>
<dbReference type="InterPro" id="IPR023214">
    <property type="entry name" value="HAD_sf"/>
</dbReference>
<dbReference type="Proteomes" id="UP000256695">
    <property type="component" value="Unassembled WGS sequence"/>
</dbReference>
<name>A0A3D8JAW9_9HELI</name>
<dbReference type="RefSeq" id="WP_115578724.1">
    <property type="nucleotide sequence ID" value="NZ_NXLX01000004.1"/>
</dbReference>
<dbReference type="InterPro" id="IPR036163">
    <property type="entry name" value="HMA_dom_sf"/>
</dbReference>
<reference evidence="21 22" key="1">
    <citation type="submission" date="2018-04" db="EMBL/GenBank/DDBJ databases">
        <title>Novel Campyloabacter and Helicobacter Species and Strains.</title>
        <authorList>
            <person name="Mannion A.J."/>
            <person name="Shen Z."/>
            <person name="Fox J.G."/>
        </authorList>
    </citation>
    <scope>NUCLEOTIDE SEQUENCE [LARGE SCALE GENOMIC DNA]</scope>
    <source>
        <strain evidence="21 22">MIT 04-9362</strain>
    </source>
</reference>
<feature type="transmembrane region" description="Helical" evidence="19">
    <location>
        <begin position="707"/>
        <end position="729"/>
    </location>
</feature>
<keyword evidence="5 19" id="KW-1003">Cell membrane</keyword>
<dbReference type="SUPFAM" id="SSF81653">
    <property type="entry name" value="Calcium ATPase, transduction domain A"/>
    <property type="match status" value="1"/>
</dbReference>
<dbReference type="FunFam" id="3.30.70.100:FF:000001">
    <property type="entry name" value="ATPase copper transporting beta"/>
    <property type="match status" value="1"/>
</dbReference>
<feature type="transmembrane region" description="Helical" evidence="19">
    <location>
        <begin position="346"/>
        <end position="368"/>
    </location>
</feature>
<dbReference type="GO" id="GO:0005886">
    <property type="term" value="C:plasma membrane"/>
    <property type="evidence" value="ECO:0007669"/>
    <property type="project" value="UniProtKB-SubCell"/>
</dbReference>
<comment type="caution">
    <text evidence="21">The sequence shown here is derived from an EMBL/GenBank/DDBJ whole genome shotgun (WGS) entry which is preliminary data.</text>
</comment>
<evidence type="ECO:0000256" key="19">
    <source>
        <dbReference type="RuleBase" id="RU362081"/>
    </source>
</evidence>
<evidence type="ECO:0000259" key="20">
    <source>
        <dbReference type="PROSITE" id="PS50846"/>
    </source>
</evidence>
<dbReference type="InterPro" id="IPR059000">
    <property type="entry name" value="ATPase_P-type_domA"/>
</dbReference>
<evidence type="ECO:0000256" key="3">
    <source>
        <dbReference type="ARBA" id="ARBA00006024"/>
    </source>
</evidence>
<evidence type="ECO:0000256" key="7">
    <source>
        <dbReference type="ARBA" id="ARBA00022692"/>
    </source>
</evidence>
<dbReference type="InterPro" id="IPR001757">
    <property type="entry name" value="P_typ_ATPase"/>
</dbReference>
<dbReference type="PROSITE" id="PS01229">
    <property type="entry name" value="COF_2"/>
    <property type="match status" value="1"/>
</dbReference>
<feature type="domain" description="HMA" evidence="20">
    <location>
        <begin position="2"/>
        <end position="68"/>
    </location>
</feature>
<evidence type="ECO:0000256" key="10">
    <source>
        <dbReference type="ARBA" id="ARBA00022840"/>
    </source>
</evidence>
<evidence type="ECO:0000256" key="1">
    <source>
        <dbReference type="ARBA" id="ARBA00004127"/>
    </source>
</evidence>
<dbReference type="EC" id="7.2.2.9" evidence="16"/>
<dbReference type="NCBIfam" id="TIGR01511">
    <property type="entry name" value="ATPase-IB1_Cu"/>
    <property type="match status" value="1"/>
</dbReference>
<dbReference type="PROSITE" id="PS01047">
    <property type="entry name" value="HMA_1"/>
    <property type="match status" value="1"/>
</dbReference>
<dbReference type="Pfam" id="PF00702">
    <property type="entry name" value="Hydrolase"/>
    <property type="match status" value="1"/>
</dbReference>
<organism evidence="21 22">
    <name type="scientific">Helicobacter anseris</name>
    <dbReference type="NCBI Taxonomy" id="375926"/>
    <lineage>
        <taxon>Bacteria</taxon>
        <taxon>Pseudomonadati</taxon>
        <taxon>Campylobacterota</taxon>
        <taxon>Epsilonproteobacteria</taxon>
        <taxon>Campylobacterales</taxon>
        <taxon>Helicobacteraceae</taxon>
        <taxon>Helicobacter</taxon>
    </lineage>
</organism>
<dbReference type="NCBIfam" id="TIGR01512">
    <property type="entry name" value="ATPase-IB2_Cd"/>
    <property type="match status" value="1"/>
</dbReference>
<keyword evidence="11" id="KW-1278">Translocase</keyword>
<feature type="transmembrane region" description="Helical" evidence="19">
    <location>
        <begin position="374"/>
        <end position="404"/>
    </location>
</feature>
<dbReference type="SUPFAM" id="SSF81665">
    <property type="entry name" value="Calcium ATPase, transmembrane domain M"/>
    <property type="match status" value="1"/>
</dbReference>
<dbReference type="PRINTS" id="PR00943">
    <property type="entry name" value="CUATPASE"/>
</dbReference>
<dbReference type="GO" id="GO:0005524">
    <property type="term" value="F:ATP binding"/>
    <property type="evidence" value="ECO:0007669"/>
    <property type="project" value="UniProtKB-UniRule"/>
</dbReference>
<dbReference type="GO" id="GO:0016887">
    <property type="term" value="F:ATP hydrolysis activity"/>
    <property type="evidence" value="ECO:0007669"/>
    <property type="project" value="InterPro"/>
</dbReference>
<evidence type="ECO:0000256" key="13">
    <source>
        <dbReference type="ARBA" id="ARBA00023065"/>
    </source>
</evidence>
<evidence type="ECO:0000256" key="14">
    <source>
        <dbReference type="ARBA" id="ARBA00023136"/>
    </source>
</evidence>
<gene>
    <name evidence="21" type="primary">cadA</name>
    <name evidence="21" type="ORF">CQA57_02815</name>
</gene>
<comment type="function">
    <text evidence="15">Probably involved in copper export.</text>
</comment>
<feature type="transmembrane region" description="Helical" evidence="19">
    <location>
        <begin position="93"/>
        <end position="114"/>
    </location>
</feature>
<feature type="transmembrane region" description="Helical" evidence="19">
    <location>
        <begin position="194"/>
        <end position="212"/>
    </location>
</feature>